<organism evidence="3 4">
    <name type="scientific">Parazoarcus communis SWub3 = DSM 12120</name>
    <dbReference type="NCBI Taxonomy" id="1121029"/>
    <lineage>
        <taxon>Bacteria</taxon>
        <taxon>Pseudomonadati</taxon>
        <taxon>Pseudomonadota</taxon>
        <taxon>Betaproteobacteria</taxon>
        <taxon>Rhodocyclales</taxon>
        <taxon>Zoogloeaceae</taxon>
        <taxon>Parazoarcus</taxon>
    </lineage>
</organism>
<evidence type="ECO:0000313" key="3">
    <source>
        <dbReference type="EMBL" id="PZA18333.1"/>
    </source>
</evidence>
<proteinExistence type="inferred from homology"/>
<comment type="similarity">
    <text evidence="1 2">Belongs to the UPF0102 family.</text>
</comment>
<dbReference type="PANTHER" id="PTHR34039">
    <property type="entry name" value="UPF0102 PROTEIN YRAN"/>
    <property type="match status" value="1"/>
</dbReference>
<dbReference type="InterPro" id="IPR011856">
    <property type="entry name" value="tRNA_endonuc-like_dom_sf"/>
</dbReference>
<sequence>MKKGILKSKTAIVGAQANTAQACGQQAEALAADHLIRHGLRILARNVRCRGGEVDIIALDGETLVFVEVRLRRSSRFGGAAASITASKRQRIILATQWWLAGAGRHHATRPCRFDAVLFASPDTTSLHWMTAAFDAD</sequence>
<dbReference type="AlphaFoldDB" id="A0A323V2K8"/>
<dbReference type="Proteomes" id="UP000248259">
    <property type="component" value="Unassembled WGS sequence"/>
</dbReference>
<reference evidence="3 4" key="1">
    <citation type="submission" date="2018-06" db="EMBL/GenBank/DDBJ databases">
        <title>Azoarcus communis strain SWub3 genome.</title>
        <authorList>
            <person name="Zorraquino Salvo V."/>
            <person name="Toubiana D."/>
            <person name="Blumwald E."/>
        </authorList>
    </citation>
    <scope>NUCLEOTIDE SEQUENCE [LARGE SCALE GENOMIC DNA]</scope>
    <source>
        <strain evidence="3 4">SWub3</strain>
    </source>
</reference>
<dbReference type="Pfam" id="PF02021">
    <property type="entry name" value="UPF0102"/>
    <property type="match status" value="1"/>
</dbReference>
<dbReference type="RefSeq" id="WP_110522634.1">
    <property type="nucleotide sequence ID" value="NZ_QKOE01000001.1"/>
</dbReference>
<evidence type="ECO:0000256" key="2">
    <source>
        <dbReference type="HAMAP-Rule" id="MF_00048"/>
    </source>
</evidence>
<gene>
    <name evidence="3" type="ORF">DNK49_02040</name>
</gene>
<dbReference type="CDD" id="cd20736">
    <property type="entry name" value="PoNe_Nuclease"/>
    <property type="match status" value="1"/>
</dbReference>
<protein>
    <recommendedName>
        <fullName evidence="2">UPF0102 protein DNK49_02040</fullName>
    </recommendedName>
</protein>
<dbReference type="NCBIfam" id="NF009150">
    <property type="entry name" value="PRK12497.1-3"/>
    <property type="match status" value="1"/>
</dbReference>
<dbReference type="HAMAP" id="MF_00048">
    <property type="entry name" value="UPF0102"/>
    <property type="match status" value="1"/>
</dbReference>
<dbReference type="InterPro" id="IPR011335">
    <property type="entry name" value="Restrct_endonuc-II-like"/>
</dbReference>
<dbReference type="Gene3D" id="3.40.1350.10">
    <property type="match status" value="1"/>
</dbReference>
<dbReference type="PROSITE" id="PS51257">
    <property type="entry name" value="PROKAR_LIPOPROTEIN"/>
    <property type="match status" value="1"/>
</dbReference>
<dbReference type="SUPFAM" id="SSF52980">
    <property type="entry name" value="Restriction endonuclease-like"/>
    <property type="match status" value="1"/>
</dbReference>
<accession>A0A323V2K8</accession>
<evidence type="ECO:0000256" key="1">
    <source>
        <dbReference type="ARBA" id="ARBA00006738"/>
    </source>
</evidence>
<dbReference type="NCBIfam" id="TIGR00252">
    <property type="entry name" value="YraN family protein"/>
    <property type="match status" value="1"/>
</dbReference>
<dbReference type="OrthoDB" id="9794876at2"/>
<dbReference type="InterPro" id="IPR003509">
    <property type="entry name" value="UPF0102_YraN-like"/>
</dbReference>
<dbReference type="PANTHER" id="PTHR34039:SF1">
    <property type="entry name" value="UPF0102 PROTEIN YRAN"/>
    <property type="match status" value="1"/>
</dbReference>
<dbReference type="NCBIfam" id="NF009154">
    <property type="entry name" value="PRK12497.3-3"/>
    <property type="match status" value="1"/>
</dbReference>
<comment type="caution">
    <text evidence="3">The sequence shown here is derived from an EMBL/GenBank/DDBJ whole genome shotgun (WGS) entry which is preliminary data.</text>
</comment>
<evidence type="ECO:0000313" key="4">
    <source>
        <dbReference type="Proteomes" id="UP000248259"/>
    </source>
</evidence>
<dbReference type="GO" id="GO:0003676">
    <property type="term" value="F:nucleic acid binding"/>
    <property type="evidence" value="ECO:0007669"/>
    <property type="project" value="InterPro"/>
</dbReference>
<name>A0A323V2K8_9RHOO</name>
<dbReference type="EMBL" id="QKOE01000001">
    <property type="protein sequence ID" value="PZA18333.1"/>
    <property type="molecule type" value="Genomic_DNA"/>
</dbReference>
<keyword evidence="4" id="KW-1185">Reference proteome</keyword>